<dbReference type="OrthoDB" id="10057496at2759"/>
<accession>A0A1Y1YHH1</accession>
<dbReference type="PANTHER" id="PTHR24198">
    <property type="entry name" value="ANKYRIN REPEAT AND PROTEIN KINASE DOMAIN-CONTAINING PROTEIN"/>
    <property type="match status" value="1"/>
</dbReference>
<reference evidence="5 6" key="1">
    <citation type="submission" date="2016-07" db="EMBL/GenBank/DDBJ databases">
        <title>Pervasive Adenine N6-methylation of Active Genes in Fungi.</title>
        <authorList>
            <consortium name="DOE Joint Genome Institute"/>
            <person name="Mondo S.J."/>
            <person name="Dannebaum R.O."/>
            <person name="Kuo R.C."/>
            <person name="Labutti K."/>
            <person name="Haridas S."/>
            <person name="Kuo A."/>
            <person name="Salamov A."/>
            <person name="Ahrendt S.R."/>
            <person name="Lipzen A."/>
            <person name="Sullivan W."/>
            <person name="Andreopoulos W.B."/>
            <person name="Clum A."/>
            <person name="Lindquist E."/>
            <person name="Daum C."/>
            <person name="Ramamoorthy G.K."/>
            <person name="Gryganskyi A."/>
            <person name="Culley D."/>
            <person name="Magnuson J.K."/>
            <person name="James T.Y."/>
            <person name="O'Malley M.A."/>
            <person name="Stajich J.E."/>
            <person name="Spatafora J.W."/>
            <person name="Visel A."/>
            <person name="Grigoriev I.V."/>
        </authorList>
    </citation>
    <scope>NUCLEOTIDE SEQUENCE [LARGE SCALE GENOMIC DNA]</scope>
    <source>
        <strain evidence="5 6">CBS 115471</strain>
    </source>
</reference>
<gene>
    <name evidence="5" type="ORF">BCR34DRAFT_607369</name>
</gene>
<proteinExistence type="predicted"/>
<evidence type="ECO:0000256" key="1">
    <source>
        <dbReference type="ARBA" id="ARBA00022737"/>
    </source>
</evidence>
<sequence>MSQVALEEDWIDDILYLARVNEASELDSFVAELATKTTRSKAEITTAAVDPYSKNSALHYAAANGHIDVIKLLLSYGLDKVTTTASASASGLINAVNEAGNTALHWAALNGHLESVKLLIQVGADVTIINSAGHDAVFEAEINDKKDVVDWLLGAVEELEKGVGQAGAPSGDAGEEDHMDVEHEAENDNNPHGAGELHTADVDGVRSQMEGLNTNDGSPQGG</sequence>
<organism evidence="5 6">
    <name type="scientific">Clohesyomyces aquaticus</name>
    <dbReference type="NCBI Taxonomy" id="1231657"/>
    <lineage>
        <taxon>Eukaryota</taxon>
        <taxon>Fungi</taxon>
        <taxon>Dikarya</taxon>
        <taxon>Ascomycota</taxon>
        <taxon>Pezizomycotina</taxon>
        <taxon>Dothideomycetes</taxon>
        <taxon>Pleosporomycetidae</taxon>
        <taxon>Pleosporales</taxon>
        <taxon>Lindgomycetaceae</taxon>
        <taxon>Clohesyomyces</taxon>
    </lineage>
</organism>
<dbReference type="SUPFAM" id="SSF48403">
    <property type="entry name" value="Ankyrin repeat"/>
    <property type="match status" value="1"/>
</dbReference>
<evidence type="ECO:0000313" key="6">
    <source>
        <dbReference type="Proteomes" id="UP000193144"/>
    </source>
</evidence>
<feature type="repeat" description="ANK" evidence="3">
    <location>
        <begin position="99"/>
        <end position="131"/>
    </location>
</feature>
<dbReference type="Pfam" id="PF13637">
    <property type="entry name" value="Ank_4"/>
    <property type="match status" value="1"/>
</dbReference>
<evidence type="ECO:0000313" key="5">
    <source>
        <dbReference type="EMBL" id="ORX97166.1"/>
    </source>
</evidence>
<dbReference type="Gene3D" id="1.25.40.20">
    <property type="entry name" value="Ankyrin repeat-containing domain"/>
    <property type="match status" value="1"/>
</dbReference>
<feature type="repeat" description="ANK" evidence="3">
    <location>
        <begin position="53"/>
        <end position="79"/>
    </location>
</feature>
<dbReference type="EMBL" id="MCFA01000239">
    <property type="protein sequence ID" value="ORX97166.1"/>
    <property type="molecule type" value="Genomic_DNA"/>
</dbReference>
<dbReference type="STRING" id="1231657.A0A1Y1YHH1"/>
<dbReference type="PROSITE" id="PS50088">
    <property type="entry name" value="ANK_REPEAT"/>
    <property type="match status" value="2"/>
</dbReference>
<dbReference type="PROSITE" id="PS50297">
    <property type="entry name" value="ANK_REP_REGION"/>
    <property type="match status" value="2"/>
</dbReference>
<feature type="region of interest" description="Disordered" evidence="4">
    <location>
        <begin position="162"/>
        <end position="222"/>
    </location>
</feature>
<dbReference type="PRINTS" id="PR01415">
    <property type="entry name" value="ANKYRIN"/>
</dbReference>
<dbReference type="SMART" id="SM00248">
    <property type="entry name" value="ANK"/>
    <property type="match status" value="2"/>
</dbReference>
<name>A0A1Y1YHH1_9PLEO</name>
<dbReference type="Proteomes" id="UP000193144">
    <property type="component" value="Unassembled WGS sequence"/>
</dbReference>
<evidence type="ECO:0000256" key="4">
    <source>
        <dbReference type="SAM" id="MobiDB-lite"/>
    </source>
</evidence>
<dbReference type="InterPro" id="IPR036770">
    <property type="entry name" value="Ankyrin_rpt-contain_sf"/>
</dbReference>
<evidence type="ECO:0000256" key="2">
    <source>
        <dbReference type="ARBA" id="ARBA00023043"/>
    </source>
</evidence>
<dbReference type="AlphaFoldDB" id="A0A1Y1YHH1"/>
<keyword evidence="1" id="KW-0677">Repeat</keyword>
<keyword evidence="6" id="KW-1185">Reference proteome</keyword>
<keyword evidence="2 3" id="KW-0040">ANK repeat</keyword>
<comment type="caution">
    <text evidence="5">The sequence shown here is derived from an EMBL/GenBank/DDBJ whole genome shotgun (WGS) entry which is preliminary data.</text>
</comment>
<evidence type="ECO:0000256" key="3">
    <source>
        <dbReference type="PROSITE-ProRule" id="PRU00023"/>
    </source>
</evidence>
<dbReference type="InterPro" id="IPR002110">
    <property type="entry name" value="Ankyrin_rpt"/>
</dbReference>
<dbReference type="PANTHER" id="PTHR24198:SF165">
    <property type="entry name" value="ANKYRIN REPEAT-CONTAINING PROTEIN-RELATED"/>
    <property type="match status" value="1"/>
</dbReference>
<feature type="compositionally biased region" description="Polar residues" evidence="4">
    <location>
        <begin position="210"/>
        <end position="222"/>
    </location>
</feature>
<protein>
    <submittedName>
        <fullName evidence="5">Ankyrin repeat-containing domain protein</fullName>
    </submittedName>
</protein>